<keyword evidence="7" id="KW-1185">Reference proteome</keyword>
<dbReference type="Proteomes" id="UP000682005">
    <property type="component" value="Chromosome 2"/>
</dbReference>
<sequence length="190" mass="21773">MSTMDASFFTTLQAGWLNAWIPSFGMVLIQFIYMAIFKEGGKRAVDKSWYTSKDKTNATASAILQIILLILSVFVPLKFGTMWFVVGSLVFLLSLVSFLSAFHSYASAPADKPIKKGIYRWSRNPMYFFFFTGMIGTCIASASLWLLIVLIPFIIATHFIILGEERYCTETYGMEYIEYKMHTPRYLLFF</sequence>
<evidence type="ECO:0000256" key="2">
    <source>
        <dbReference type="ARBA" id="ARBA00022692"/>
    </source>
</evidence>
<evidence type="ECO:0000256" key="1">
    <source>
        <dbReference type="ARBA" id="ARBA00004127"/>
    </source>
</evidence>
<dbReference type="EMBL" id="CP072369">
    <property type="protein sequence ID" value="QUB85310.1"/>
    <property type="molecule type" value="Genomic_DNA"/>
</dbReference>
<feature type="transmembrane region" description="Helical" evidence="5">
    <location>
        <begin position="58"/>
        <end position="77"/>
    </location>
</feature>
<dbReference type="InterPro" id="IPR007318">
    <property type="entry name" value="Phopholipid_MeTrfase"/>
</dbReference>
<keyword evidence="2 5" id="KW-0812">Transmembrane</keyword>
<keyword evidence="3 5" id="KW-1133">Transmembrane helix</keyword>
<dbReference type="Pfam" id="PF04191">
    <property type="entry name" value="PEMT"/>
    <property type="match status" value="1"/>
</dbReference>
<evidence type="ECO:0000256" key="5">
    <source>
        <dbReference type="SAM" id="Phobius"/>
    </source>
</evidence>
<dbReference type="Gene3D" id="1.20.120.1630">
    <property type="match status" value="1"/>
</dbReference>
<feature type="transmembrane region" description="Helical" evidence="5">
    <location>
        <begin position="83"/>
        <end position="106"/>
    </location>
</feature>
<evidence type="ECO:0000313" key="7">
    <source>
        <dbReference type="Proteomes" id="UP000682005"/>
    </source>
</evidence>
<feature type="transmembrane region" description="Helical" evidence="5">
    <location>
        <begin position="127"/>
        <end position="155"/>
    </location>
</feature>
<name>A0ABX7XV21_9BACT</name>
<feature type="transmembrane region" description="Helical" evidence="5">
    <location>
        <begin position="20"/>
        <end position="37"/>
    </location>
</feature>
<reference evidence="6 7" key="1">
    <citation type="submission" date="2021-03" db="EMBL/GenBank/DDBJ databases">
        <title>Human Oral Microbial Genomes.</title>
        <authorList>
            <person name="Johnston C.D."/>
            <person name="Chen T."/>
            <person name="Dewhirst F.E."/>
        </authorList>
    </citation>
    <scope>NUCLEOTIDE SEQUENCE [LARGE SCALE GENOMIC DNA]</scope>
    <source>
        <strain evidence="6 7">W1435</strain>
    </source>
</reference>
<accession>A0ABX7XV21</accession>
<organism evidence="6 7">
    <name type="scientific">Prevotella fusca JCM 17724</name>
    <dbReference type="NCBI Taxonomy" id="1236517"/>
    <lineage>
        <taxon>Bacteria</taxon>
        <taxon>Pseudomonadati</taxon>
        <taxon>Bacteroidota</taxon>
        <taxon>Bacteroidia</taxon>
        <taxon>Bacteroidales</taxon>
        <taxon>Prevotellaceae</taxon>
        <taxon>Prevotella</taxon>
    </lineage>
</organism>
<comment type="subcellular location">
    <subcellularLocation>
        <location evidence="1">Endomembrane system</location>
        <topology evidence="1">Multi-pass membrane protein</topology>
    </subcellularLocation>
</comment>
<gene>
    <name evidence="6" type="ORF">J5A51_03270</name>
</gene>
<protein>
    <submittedName>
        <fullName evidence="6">Isoprenylcysteine carboxylmethyltransferase family protein</fullName>
    </submittedName>
</protein>
<proteinExistence type="predicted"/>
<evidence type="ECO:0000256" key="4">
    <source>
        <dbReference type="ARBA" id="ARBA00023136"/>
    </source>
</evidence>
<evidence type="ECO:0000313" key="6">
    <source>
        <dbReference type="EMBL" id="QUB85310.1"/>
    </source>
</evidence>
<evidence type="ECO:0000256" key="3">
    <source>
        <dbReference type="ARBA" id="ARBA00022989"/>
    </source>
</evidence>
<keyword evidence="4 5" id="KW-0472">Membrane</keyword>